<comment type="caution">
    <text evidence="1">The sequence shown here is derived from an EMBL/GenBank/DDBJ whole genome shotgun (WGS) entry which is preliminary data.</text>
</comment>
<dbReference type="Gene3D" id="2.40.70.10">
    <property type="entry name" value="Acid Proteases"/>
    <property type="match status" value="1"/>
</dbReference>
<dbReference type="GO" id="GO:0016874">
    <property type="term" value="F:ligase activity"/>
    <property type="evidence" value="ECO:0007669"/>
    <property type="project" value="UniProtKB-KW"/>
</dbReference>
<protein>
    <submittedName>
        <fullName evidence="1">Putative e3 ubiquitin ligase</fullName>
    </submittedName>
</protein>
<dbReference type="InterPro" id="IPR021109">
    <property type="entry name" value="Peptidase_aspartic_dom_sf"/>
</dbReference>
<accession>A0A0L7L288</accession>
<proteinExistence type="predicted"/>
<keyword evidence="1" id="KW-0436">Ligase</keyword>
<name>A0A0L7L288_OPEBR</name>
<dbReference type="EMBL" id="JTDY01003531">
    <property type="protein sequence ID" value="KOB69389.1"/>
    <property type="molecule type" value="Genomic_DNA"/>
</dbReference>
<keyword evidence="2" id="KW-1185">Reference proteome</keyword>
<dbReference type="Proteomes" id="UP000037510">
    <property type="component" value="Unassembled WGS sequence"/>
</dbReference>
<reference evidence="1 2" key="1">
    <citation type="journal article" date="2015" name="Genome Biol. Evol.">
        <title>The genome of winter moth (Operophtera brumata) provides a genomic perspective on sexual dimorphism and phenology.</title>
        <authorList>
            <person name="Derks M.F."/>
            <person name="Smit S."/>
            <person name="Salis L."/>
            <person name="Schijlen E."/>
            <person name="Bossers A."/>
            <person name="Mateman C."/>
            <person name="Pijl A.S."/>
            <person name="de Ridder D."/>
            <person name="Groenen M.A."/>
            <person name="Visser M.E."/>
            <person name="Megens H.J."/>
        </authorList>
    </citation>
    <scope>NUCLEOTIDE SEQUENCE [LARGE SCALE GENOMIC DNA]</scope>
    <source>
        <strain evidence="1">WM2013NL</strain>
        <tissue evidence="1">Head and thorax</tissue>
    </source>
</reference>
<evidence type="ECO:0000313" key="1">
    <source>
        <dbReference type="EMBL" id="KOB69389.1"/>
    </source>
</evidence>
<sequence>MVTVNDQLHKAYIDFGSKCLIIKASVARVKGLEVVTDDLPKLKGFGSGNKITPIGSCDVSITTDAVTADIKAFVVEDELLNTDLLIGQKLTELPLVVVYKTSSDLYLYSNESSLEKTKLFIEFETSFSDTQAVAIYTDTDLTGQIYVPSMTCLKENCEYLVLQGIYTLNKGQGHLMVVNLSGKEIT</sequence>
<evidence type="ECO:0000313" key="2">
    <source>
        <dbReference type="Proteomes" id="UP000037510"/>
    </source>
</evidence>
<organism evidence="1 2">
    <name type="scientific">Operophtera brumata</name>
    <name type="common">Winter moth</name>
    <name type="synonym">Phalaena brumata</name>
    <dbReference type="NCBI Taxonomy" id="104452"/>
    <lineage>
        <taxon>Eukaryota</taxon>
        <taxon>Metazoa</taxon>
        <taxon>Ecdysozoa</taxon>
        <taxon>Arthropoda</taxon>
        <taxon>Hexapoda</taxon>
        <taxon>Insecta</taxon>
        <taxon>Pterygota</taxon>
        <taxon>Neoptera</taxon>
        <taxon>Endopterygota</taxon>
        <taxon>Lepidoptera</taxon>
        <taxon>Glossata</taxon>
        <taxon>Ditrysia</taxon>
        <taxon>Geometroidea</taxon>
        <taxon>Geometridae</taxon>
        <taxon>Larentiinae</taxon>
        <taxon>Operophtera</taxon>
    </lineage>
</organism>
<dbReference type="AlphaFoldDB" id="A0A0L7L288"/>
<gene>
    <name evidence="1" type="ORF">OBRU01_16985</name>
</gene>